<evidence type="ECO:0000313" key="3">
    <source>
        <dbReference type="EMBL" id="QFU75272.1"/>
    </source>
</evidence>
<dbReference type="InterPro" id="IPR051678">
    <property type="entry name" value="AGP_Transferase"/>
</dbReference>
<feature type="domain" description="Aminoglycoside phosphotransferase" evidence="1">
    <location>
        <begin position="22"/>
        <end position="254"/>
    </location>
</feature>
<dbReference type="AlphaFoldDB" id="A0A5P9NHK8"/>
<dbReference type="KEGG" id="halc:EY643_06190"/>
<dbReference type="RefSeq" id="WP_152661378.1">
    <property type="nucleotide sequence ID" value="NZ_CP036422.1"/>
</dbReference>
<protein>
    <submittedName>
        <fullName evidence="3">Phosphotransferase family protein</fullName>
    </submittedName>
</protein>
<dbReference type="InterPro" id="IPR046252">
    <property type="entry name" value="DUF6285"/>
</dbReference>
<dbReference type="Gene3D" id="3.90.1200.10">
    <property type="match status" value="1"/>
</dbReference>
<gene>
    <name evidence="3" type="ORF">EY643_06190</name>
</gene>
<dbReference type="Pfam" id="PF19802">
    <property type="entry name" value="DUF6285"/>
    <property type="match status" value="1"/>
</dbReference>
<evidence type="ECO:0000259" key="2">
    <source>
        <dbReference type="Pfam" id="PF19802"/>
    </source>
</evidence>
<feature type="domain" description="DUF6285" evidence="2">
    <location>
        <begin position="367"/>
        <end position="452"/>
    </location>
</feature>
<keyword evidence="4" id="KW-1185">Reference proteome</keyword>
<dbReference type="Proteomes" id="UP000326287">
    <property type="component" value="Chromosome"/>
</dbReference>
<dbReference type="Gene3D" id="3.30.200.20">
    <property type="entry name" value="Phosphorylase Kinase, domain 1"/>
    <property type="match status" value="1"/>
</dbReference>
<dbReference type="PANTHER" id="PTHR21310">
    <property type="entry name" value="AMINOGLYCOSIDE PHOSPHOTRANSFERASE-RELATED-RELATED"/>
    <property type="match status" value="1"/>
</dbReference>
<proteinExistence type="predicted"/>
<dbReference type="Pfam" id="PF01636">
    <property type="entry name" value="APH"/>
    <property type="match status" value="1"/>
</dbReference>
<reference evidence="3 4" key="1">
    <citation type="submission" date="2019-02" db="EMBL/GenBank/DDBJ databases">
        <authorList>
            <person name="Li S.-H."/>
        </authorList>
    </citation>
    <scope>NUCLEOTIDE SEQUENCE [LARGE SCALE GENOMIC DNA]</scope>
    <source>
        <strain evidence="3 4">IMCC14385</strain>
    </source>
</reference>
<evidence type="ECO:0000313" key="4">
    <source>
        <dbReference type="Proteomes" id="UP000326287"/>
    </source>
</evidence>
<dbReference type="GO" id="GO:0016740">
    <property type="term" value="F:transferase activity"/>
    <property type="evidence" value="ECO:0007669"/>
    <property type="project" value="UniProtKB-KW"/>
</dbReference>
<dbReference type="PANTHER" id="PTHR21310:SF57">
    <property type="entry name" value="BLR2944 PROTEIN"/>
    <property type="match status" value="1"/>
</dbReference>
<dbReference type="InterPro" id="IPR002575">
    <property type="entry name" value="Aminoglycoside_PTrfase"/>
</dbReference>
<evidence type="ECO:0000259" key="1">
    <source>
        <dbReference type="Pfam" id="PF01636"/>
    </source>
</evidence>
<dbReference type="SUPFAM" id="SSF56112">
    <property type="entry name" value="Protein kinase-like (PK-like)"/>
    <property type="match status" value="1"/>
</dbReference>
<dbReference type="CDD" id="cd05154">
    <property type="entry name" value="ACAD10_11_N-like"/>
    <property type="match status" value="1"/>
</dbReference>
<dbReference type="InterPro" id="IPR041726">
    <property type="entry name" value="ACAD10_11_N"/>
</dbReference>
<dbReference type="OrthoDB" id="179763at2"/>
<accession>A0A5P9NHK8</accession>
<organism evidence="3 4">
    <name type="scientific">Halioglobus maricola</name>
    <dbReference type="NCBI Taxonomy" id="2601894"/>
    <lineage>
        <taxon>Bacteria</taxon>
        <taxon>Pseudomonadati</taxon>
        <taxon>Pseudomonadota</taxon>
        <taxon>Gammaproteobacteria</taxon>
        <taxon>Cellvibrionales</taxon>
        <taxon>Halieaceae</taxon>
        <taxon>Halioglobus</taxon>
    </lineage>
</organism>
<name>A0A5P9NHK8_9GAMM</name>
<keyword evidence="3" id="KW-0808">Transferase</keyword>
<sequence>MHEQLELVLAREVAGFKSLLSCKQLTAGASQETFRIQLETDDGERLLALRRCPPTLAGKSVPGQLALSTEAHLLRLAASAEIPVPELVYLLQAEDCLGDGYLMEWLEGETLGQRIVRSEAYAAVRPRLARQCGEALARIHAIEVDEQLTALLPTISPEALINDTWDIYKALNVPEPMIDFSARWLLDNLPANTRNALVHGDFRNGNLMIDENGIRAVLDWELTQIGDPVRDLGWLCVNSWRFGQTDLTVGGFGTIEDLLEGYHAVSGEEISRADLTFWQVFGSFWWSITTLAMAATWRSGETPSLERPVIGRRSSEGQMDCVNLLCPGEFDLPGKMMTDHGDQLPMPAELLEGVRKFLREDVAENQTGRTAFLAKVAANSLGIAQRELLHGQALALSEHKRLETLLGDGELGALRWELVNKLREKLPLETPGLAEHLRQTVAGQLAIDQPHYSAFNALT</sequence>
<dbReference type="InterPro" id="IPR011009">
    <property type="entry name" value="Kinase-like_dom_sf"/>
</dbReference>
<dbReference type="EMBL" id="CP036422">
    <property type="protein sequence ID" value="QFU75272.1"/>
    <property type="molecule type" value="Genomic_DNA"/>
</dbReference>